<dbReference type="InterPro" id="IPR026856">
    <property type="entry name" value="Sialidase_fam"/>
</dbReference>
<dbReference type="GO" id="GO:0016020">
    <property type="term" value="C:membrane"/>
    <property type="evidence" value="ECO:0007669"/>
    <property type="project" value="TreeGrafter"/>
</dbReference>
<dbReference type="Gene3D" id="2.120.10.10">
    <property type="match status" value="1"/>
</dbReference>
<evidence type="ECO:0000256" key="5">
    <source>
        <dbReference type="SAM" id="SignalP"/>
    </source>
</evidence>
<dbReference type="AlphaFoldDB" id="A0A291GS42"/>
<protein>
    <recommendedName>
        <fullName evidence="3">exo-alpha-sialidase</fullName>
        <ecNumber evidence="3">3.2.1.18</ecNumber>
    </recommendedName>
</protein>
<feature type="domain" description="Sialidase" evidence="6">
    <location>
        <begin position="101"/>
        <end position="384"/>
    </location>
</feature>
<sequence>MDARMTRRGLLGTAAAVTALGTGATAATADGTRSPAGSAALPPVKDHGRRQGTYQEQVLAAPGDWGVLNFRIPALAVAPNGDLLAAFDKRPVHGDSPAPNSIWQRRSRDGGLTWEEPTVVRAGLESEVPGEKLGYSDPSYVVDTETGTIFLFCVFSKDTGVWNSEYGNDDADRRVMSANLSVSHDSGETWEHRSVTEVVKPENCRAMFASSGAGIQLRYGKHQGRLIQQYAGWFRNDAGGEDVSAYSVYSDDHGETWTMGTPVGTQMDENKVAELSDGTVMLNSREHVRTGHRWVALSHDGGETYQDLHRDPSLVDPGNNAQLTRAYPEAPQGSAKAKVLLFSHADHVPDARLNGTIEISTDDGAGWARKRVFAPGACQYSVIIPVGRDEFLLAYEGDQETIMIARLDMAWILSR</sequence>
<dbReference type="InterPro" id="IPR036278">
    <property type="entry name" value="Sialidase_sf"/>
</dbReference>
<dbReference type="GO" id="GO:0006689">
    <property type="term" value="P:ganglioside catabolic process"/>
    <property type="evidence" value="ECO:0007669"/>
    <property type="project" value="TreeGrafter"/>
</dbReference>
<dbReference type="PANTHER" id="PTHR10628">
    <property type="entry name" value="SIALIDASE"/>
    <property type="match status" value="1"/>
</dbReference>
<evidence type="ECO:0000256" key="4">
    <source>
        <dbReference type="SAM" id="MobiDB-lite"/>
    </source>
</evidence>
<dbReference type="RefSeq" id="WP_096803874.1">
    <property type="nucleotide sequence ID" value="NZ_CP023563.1"/>
</dbReference>
<evidence type="ECO:0000256" key="2">
    <source>
        <dbReference type="ARBA" id="ARBA00009348"/>
    </source>
</evidence>
<reference evidence="8" key="1">
    <citation type="submission" date="2017-09" db="EMBL/GenBank/DDBJ databases">
        <title>Brachybacterium sp. VM2412.</title>
        <authorList>
            <person name="Tak E.J."/>
            <person name="Bae J.-W."/>
        </authorList>
    </citation>
    <scope>NUCLEOTIDE SEQUENCE [LARGE SCALE GENOMIC DNA]</scope>
    <source>
        <strain evidence="8">VM2412</strain>
    </source>
</reference>
<evidence type="ECO:0000259" key="6">
    <source>
        <dbReference type="Pfam" id="PF13088"/>
    </source>
</evidence>
<comment type="catalytic activity">
    <reaction evidence="1">
        <text>Hydrolysis of alpha-(2-&gt;3)-, alpha-(2-&gt;6)-, alpha-(2-&gt;8)- glycosidic linkages of terminal sialic acid residues in oligosaccharides, glycoproteins, glycolipids, colominic acid and synthetic substrates.</text>
        <dbReference type="EC" id="3.2.1.18"/>
    </reaction>
</comment>
<gene>
    <name evidence="7" type="ORF">CFK38_15420</name>
</gene>
<keyword evidence="8" id="KW-1185">Reference proteome</keyword>
<keyword evidence="5" id="KW-0732">Signal</keyword>
<dbReference type="GO" id="GO:0004308">
    <property type="term" value="F:exo-alpha-sialidase activity"/>
    <property type="evidence" value="ECO:0007669"/>
    <property type="project" value="UniProtKB-EC"/>
</dbReference>
<feature type="signal peptide" evidence="5">
    <location>
        <begin position="1"/>
        <end position="29"/>
    </location>
</feature>
<dbReference type="KEGG" id="brz:CFK38_15420"/>
<evidence type="ECO:0000256" key="1">
    <source>
        <dbReference type="ARBA" id="ARBA00000427"/>
    </source>
</evidence>
<feature type="region of interest" description="Disordered" evidence="4">
    <location>
        <begin position="26"/>
        <end position="51"/>
    </location>
</feature>
<dbReference type="EC" id="3.2.1.18" evidence="3"/>
<organism evidence="7 8">
    <name type="scientific">Brachybacterium vulturis</name>
    <dbReference type="NCBI Taxonomy" id="2017484"/>
    <lineage>
        <taxon>Bacteria</taxon>
        <taxon>Bacillati</taxon>
        <taxon>Actinomycetota</taxon>
        <taxon>Actinomycetes</taxon>
        <taxon>Micrococcales</taxon>
        <taxon>Dermabacteraceae</taxon>
        <taxon>Brachybacterium</taxon>
    </lineage>
</organism>
<dbReference type="GO" id="GO:0009313">
    <property type="term" value="P:oligosaccharide catabolic process"/>
    <property type="evidence" value="ECO:0007669"/>
    <property type="project" value="TreeGrafter"/>
</dbReference>
<evidence type="ECO:0000256" key="3">
    <source>
        <dbReference type="ARBA" id="ARBA00012733"/>
    </source>
</evidence>
<dbReference type="Proteomes" id="UP000218165">
    <property type="component" value="Chromosome"/>
</dbReference>
<evidence type="ECO:0000313" key="7">
    <source>
        <dbReference type="EMBL" id="ATG52764.1"/>
    </source>
</evidence>
<dbReference type="InterPro" id="IPR011040">
    <property type="entry name" value="Sialidase"/>
</dbReference>
<dbReference type="GO" id="GO:0005737">
    <property type="term" value="C:cytoplasm"/>
    <property type="evidence" value="ECO:0007669"/>
    <property type="project" value="TreeGrafter"/>
</dbReference>
<feature type="chain" id="PRO_5038815139" description="exo-alpha-sialidase" evidence="5">
    <location>
        <begin position="30"/>
        <end position="415"/>
    </location>
</feature>
<dbReference type="PROSITE" id="PS51318">
    <property type="entry name" value="TAT"/>
    <property type="match status" value="1"/>
</dbReference>
<dbReference type="PANTHER" id="PTHR10628:SF30">
    <property type="entry name" value="EXO-ALPHA-SIALIDASE"/>
    <property type="match status" value="1"/>
</dbReference>
<dbReference type="EMBL" id="CP023563">
    <property type="protein sequence ID" value="ATG52764.1"/>
    <property type="molecule type" value="Genomic_DNA"/>
</dbReference>
<comment type="similarity">
    <text evidence="2">Belongs to the glycosyl hydrolase 33 family.</text>
</comment>
<dbReference type="InterPro" id="IPR006311">
    <property type="entry name" value="TAT_signal"/>
</dbReference>
<dbReference type="SUPFAM" id="SSF50939">
    <property type="entry name" value="Sialidases"/>
    <property type="match status" value="1"/>
</dbReference>
<dbReference type="OrthoDB" id="7294637at2"/>
<name>A0A291GS42_9MICO</name>
<dbReference type="CDD" id="cd15482">
    <property type="entry name" value="Sialidase_non-viral"/>
    <property type="match status" value="1"/>
</dbReference>
<dbReference type="Pfam" id="PF13088">
    <property type="entry name" value="BNR_2"/>
    <property type="match status" value="1"/>
</dbReference>
<evidence type="ECO:0000313" key="8">
    <source>
        <dbReference type="Proteomes" id="UP000218165"/>
    </source>
</evidence>
<proteinExistence type="inferred from homology"/>
<accession>A0A291GS42</accession>